<evidence type="ECO:0000256" key="1">
    <source>
        <dbReference type="SAM" id="Coils"/>
    </source>
</evidence>
<feature type="domain" description="KilA-N DNA-binding" evidence="3">
    <location>
        <begin position="3"/>
        <end position="65"/>
    </location>
</feature>
<dbReference type="RefSeq" id="WP_068961725.1">
    <property type="nucleotide sequence ID" value="NZ_CP015402.2"/>
</dbReference>
<sequence>MLDTGNFNKAVKRNIERFPDDFMFQLNDEEYSNLKFQIGIASSYGGRRTNPYVFTEQGVAMLSSVLRSEAAIRVNISIMRAFVMVRQALMQPSNEFKQLRKSVNQLKEYIEEILADQNDINEETQAQLDAISESLAELQMKKSTPRKRIGFQPSDDSTEL</sequence>
<organism evidence="4 5">
    <name type="scientific">Muribaculum intestinale</name>
    <dbReference type="NCBI Taxonomy" id="1796646"/>
    <lineage>
        <taxon>Bacteria</taxon>
        <taxon>Pseudomonadati</taxon>
        <taxon>Bacteroidota</taxon>
        <taxon>Bacteroidia</taxon>
        <taxon>Bacteroidales</taxon>
        <taxon>Muribaculaceae</taxon>
        <taxon>Muribaculum</taxon>
    </lineage>
</organism>
<dbReference type="STRING" id="1796646.A4V02_12430"/>
<dbReference type="Pfam" id="PF10543">
    <property type="entry name" value="ORF6N"/>
    <property type="match status" value="1"/>
</dbReference>
<dbReference type="EMBL" id="CP015402">
    <property type="protein sequence ID" value="ANU64446.1"/>
    <property type="molecule type" value="Genomic_DNA"/>
</dbReference>
<dbReference type="KEGG" id="pary:A4V02_12430"/>
<feature type="coiled-coil region" evidence="1">
    <location>
        <begin position="96"/>
        <end position="141"/>
    </location>
</feature>
<gene>
    <name evidence="4" type="ORF">A4V02_12430</name>
</gene>
<evidence type="ECO:0000259" key="3">
    <source>
        <dbReference type="Pfam" id="PF10543"/>
    </source>
</evidence>
<dbReference type="AlphaFoldDB" id="A0A1B1SCC4"/>
<keyword evidence="1" id="KW-0175">Coiled coil</keyword>
<feature type="region of interest" description="Disordered" evidence="2">
    <location>
        <begin position="141"/>
        <end position="160"/>
    </location>
</feature>
<evidence type="ECO:0000256" key="2">
    <source>
        <dbReference type="SAM" id="MobiDB-lite"/>
    </source>
</evidence>
<keyword evidence="5" id="KW-1185">Reference proteome</keyword>
<name>A0A1B1SCC4_9BACT</name>
<dbReference type="OrthoDB" id="9816206at2"/>
<evidence type="ECO:0000313" key="5">
    <source>
        <dbReference type="Proteomes" id="UP000186351"/>
    </source>
</evidence>
<reference evidence="5" key="1">
    <citation type="submission" date="2016-04" db="EMBL/GenBank/DDBJ databases">
        <title>Complete Genome Sequences of Twelve Strains of a Stable Defined Moderately Diverse Mouse Microbiota 2 (sDMDMm2).</title>
        <authorList>
            <person name="Uchimura Y."/>
            <person name="Wyss M."/>
            <person name="Brugiroux S."/>
            <person name="Limenitakis J.P."/>
            <person name="Stecher B."/>
            <person name="McCoy K.D."/>
            <person name="Macpherson A.J."/>
        </authorList>
    </citation>
    <scope>NUCLEOTIDE SEQUENCE [LARGE SCALE GENOMIC DNA]</scope>
    <source>
        <strain evidence="5">YL27</strain>
    </source>
</reference>
<evidence type="ECO:0000313" key="4">
    <source>
        <dbReference type="EMBL" id="ANU64446.1"/>
    </source>
</evidence>
<dbReference type="GeneID" id="65537681"/>
<proteinExistence type="predicted"/>
<dbReference type="InterPro" id="IPR018873">
    <property type="entry name" value="KilA-N_DNA-bd_domain"/>
</dbReference>
<protein>
    <recommendedName>
        <fullName evidence="3">KilA-N DNA-binding domain-containing protein</fullName>
    </recommendedName>
</protein>
<accession>A0A1B1SCC4</accession>
<dbReference type="Proteomes" id="UP000186351">
    <property type="component" value="Chromosome"/>
</dbReference>
<accession>A0A1Z2XG77</accession>